<reference evidence="2" key="1">
    <citation type="submission" date="2020-07" db="EMBL/GenBank/DDBJ databases">
        <title>Multicomponent nature underlies the extraordinary mechanical properties of spider dragline silk.</title>
        <authorList>
            <person name="Kono N."/>
            <person name="Nakamura H."/>
            <person name="Mori M."/>
            <person name="Yoshida Y."/>
            <person name="Ohtoshi R."/>
            <person name="Malay A.D."/>
            <person name="Moran D.A.P."/>
            <person name="Tomita M."/>
            <person name="Numata K."/>
            <person name="Arakawa K."/>
        </authorList>
    </citation>
    <scope>NUCLEOTIDE SEQUENCE</scope>
</reference>
<name>A0A8X6I4X5_TRICU</name>
<dbReference type="Proteomes" id="UP000887116">
    <property type="component" value="Unassembled WGS sequence"/>
</dbReference>
<dbReference type="Gene3D" id="3.30.420.10">
    <property type="entry name" value="Ribonuclease H-like superfamily/Ribonuclease H"/>
    <property type="match status" value="1"/>
</dbReference>
<dbReference type="PROSITE" id="PS50994">
    <property type="entry name" value="INTEGRASE"/>
    <property type="match status" value="1"/>
</dbReference>
<evidence type="ECO:0000259" key="1">
    <source>
        <dbReference type="PROSITE" id="PS50994"/>
    </source>
</evidence>
<dbReference type="PANTHER" id="PTHR46585">
    <property type="entry name" value="INTEGRASE CORE DOMAIN CONTAINING PROTEIN"/>
    <property type="match status" value="1"/>
</dbReference>
<dbReference type="Pfam" id="PF00665">
    <property type="entry name" value="rve"/>
    <property type="match status" value="1"/>
</dbReference>
<dbReference type="PANTHER" id="PTHR46585:SF1">
    <property type="entry name" value="CHROMO DOMAIN-CONTAINING PROTEIN"/>
    <property type="match status" value="1"/>
</dbReference>
<protein>
    <submittedName>
        <fullName evidence="2">Uncharacterized transposon-derived protein F54H12.3</fullName>
    </submittedName>
</protein>
<keyword evidence="3" id="KW-1185">Reference proteome</keyword>
<gene>
    <name evidence="2" type="primary">F54H12.3_91</name>
    <name evidence="2" type="ORF">TNCT_460301</name>
</gene>
<evidence type="ECO:0000313" key="3">
    <source>
        <dbReference type="Proteomes" id="UP000887116"/>
    </source>
</evidence>
<dbReference type="SUPFAM" id="SSF53098">
    <property type="entry name" value="Ribonuclease H-like"/>
    <property type="match status" value="1"/>
</dbReference>
<feature type="domain" description="Integrase catalytic" evidence="1">
    <location>
        <begin position="10"/>
        <end position="183"/>
    </location>
</feature>
<dbReference type="AlphaFoldDB" id="A0A8X6I4X5"/>
<dbReference type="GO" id="GO:0003676">
    <property type="term" value="F:nucleic acid binding"/>
    <property type="evidence" value="ECO:0007669"/>
    <property type="project" value="InterPro"/>
</dbReference>
<evidence type="ECO:0000313" key="2">
    <source>
        <dbReference type="EMBL" id="GFQ70905.1"/>
    </source>
</evidence>
<proteinExistence type="predicted"/>
<dbReference type="GO" id="GO:0015074">
    <property type="term" value="P:DNA integration"/>
    <property type="evidence" value="ECO:0007669"/>
    <property type="project" value="InterPro"/>
</dbReference>
<dbReference type="InterPro" id="IPR036397">
    <property type="entry name" value="RNaseH_sf"/>
</dbReference>
<accession>A0A8X6I4X5</accession>
<organism evidence="2 3">
    <name type="scientific">Trichonephila clavata</name>
    <name type="common">Joro spider</name>
    <name type="synonym">Nephila clavata</name>
    <dbReference type="NCBI Taxonomy" id="2740835"/>
    <lineage>
        <taxon>Eukaryota</taxon>
        <taxon>Metazoa</taxon>
        <taxon>Ecdysozoa</taxon>
        <taxon>Arthropoda</taxon>
        <taxon>Chelicerata</taxon>
        <taxon>Arachnida</taxon>
        <taxon>Araneae</taxon>
        <taxon>Araneomorphae</taxon>
        <taxon>Entelegynae</taxon>
        <taxon>Araneoidea</taxon>
        <taxon>Nephilidae</taxon>
        <taxon>Trichonephila</taxon>
    </lineage>
</organism>
<dbReference type="EMBL" id="BMAO01030872">
    <property type="protein sequence ID" value="GFQ70905.1"/>
    <property type="molecule type" value="Genomic_DNA"/>
</dbReference>
<comment type="caution">
    <text evidence="2">The sequence shown here is derived from an EMBL/GenBank/DDBJ whole genome shotgun (WGS) entry which is preliminary data.</text>
</comment>
<dbReference type="OrthoDB" id="6437263at2759"/>
<dbReference type="InterPro" id="IPR001584">
    <property type="entry name" value="Integrase_cat-core"/>
</dbReference>
<sequence length="216" mass="25588">MVDETRDTYTLHKPLRFKFQRRKTLSYGIGDLIQSDLVDMSKFSRQNKGIKFLLTSIDVFSKKAYVQALKNKSANAVLEAFKKLLKQIGPIKHLQTDQGREFYNKKLQKLFTKNKINYYSSHSEYKASVVERFNHTLKNKLFRIFTHRGSYKYIDILTKVLKSYNDSIHRSTFAPNQVTSKLEPTIFRKLYGYKRNLNYKFDIGEQVRISKSRKNF</sequence>
<dbReference type="InterPro" id="IPR012337">
    <property type="entry name" value="RNaseH-like_sf"/>
</dbReference>